<dbReference type="EMBL" id="JAGIZQ010000003">
    <property type="protein sequence ID" value="KAH6637329.1"/>
    <property type="molecule type" value="Genomic_DNA"/>
</dbReference>
<organism evidence="1 2">
    <name type="scientific">Chaetomium tenue</name>
    <dbReference type="NCBI Taxonomy" id="1854479"/>
    <lineage>
        <taxon>Eukaryota</taxon>
        <taxon>Fungi</taxon>
        <taxon>Dikarya</taxon>
        <taxon>Ascomycota</taxon>
        <taxon>Pezizomycotina</taxon>
        <taxon>Sordariomycetes</taxon>
        <taxon>Sordariomycetidae</taxon>
        <taxon>Sordariales</taxon>
        <taxon>Chaetomiaceae</taxon>
        <taxon>Chaetomium</taxon>
    </lineage>
</organism>
<reference evidence="1 2" key="1">
    <citation type="journal article" date="2021" name="Nat. Commun.">
        <title>Genetic determinants of endophytism in the Arabidopsis root mycobiome.</title>
        <authorList>
            <person name="Mesny F."/>
            <person name="Miyauchi S."/>
            <person name="Thiergart T."/>
            <person name="Pickel B."/>
            <person name="Atanasova L."/>
            <person name="Karlsson M."/>
            <person name="Huettel B."/>
            <person name="Barry K.W."/>
            <person name="Haridas S."/>
            <person name="Chen C."/>
            <person name="Bauer D."/>
            <person name="Andreopoulos W."/>
            <person name="Pangilinan J."/>
            <person name="LaButti K."/>
            <person name="Riley R."/>
            <person name="Lipzen A."/>
            <person name="Clum A."/>
            <person name="Drula E."/>
            <person name="Henrissat B."/>
            <person name="Kohler A."/>
            <person name="Grigoriev I.V."/>
            <person name="Martin F.M."/>
            <person name="Hacquard S."/>
        </authorList>
    </citation>
    <scope>NUCLEOTIDE SEQUENCE [LARGE SCALE GENOMIC DNA]</scope>
    <source>
        <strain evidence="1 2">MPI-SDFR-AT-0079</strain>
    </source>
</reference>
<name>A0ACB7PEX1_9PEZI</name>
<sequence>MAFRFQQYNPHTGKFDRSPGNICSRNGPSSRKGPSSNKPQFNIQVLPISAVGDDDKSMLCPGSPTTTEANSDQGSETVGSRAIAENRQTEPPFARDSEVLCKDVEKAASGPASNTPDSVVGELSDAVESPHDTHDSSIRSTEGTPDAESHSPNDEGLKHFKSFPSLTAFSRIAWNSGALKRLMDHNPETALAGKGDTFPPDQWKVRGIIGEEVMGGVRYYLVDWAPTLEPASNVSKDLLEAWKNQKARMQANTRKTTNRSKVVNRRGGMRRG</sequence>
<gene>
    <name evidence="1" type="ORF">F5144DRAFT_601997</name>
</gene>
<accession>A0ACB7PEX1</accession>
<proteinExistence type="predicted"/>
<dbReference type="Proteomes" id="UP000724584">
    <property type="component" value="Unassembled WGS sequence"/>
</dbReference>
<evidence type="ECO:0000313" key="2">
    <source>
        <dbReference type="Proteomes" id="UP000724584"/>
    </source>
</evidence>
<protein>
    <submittedName>
        <fullName evidence="1">Uncharacterized protein</fullName>
    </submittedName>
</protein>
<evidence type="ECO:0000313" key="1">
    <source>
        <dbReference type="EMBL" id="KAH6637329.1"/>
    </source>
</evidence>
<keyword evidence="2" id="KW-1185">Reference proteome</keyword>
<comment type="caution">
    <text evidence="1">The sequence shown here is derived from an EMBL/GenBank/DDBJ whole genome shotgun (WGS) entry which is preliminary data.</text>
</comment>